<keyword evidence="4" id="KW-1185">Reference proteome</keyword>
<organism evidence="3 4">
    <name type="scientific">Seminavis robusta</name>
    <dbReference type="NCBI Taxonomy" id="568900"/>
    <lineage>
        <taxon>Eukaryota</taxon>
        <taxon>Sar</taxon>
        <taxon>Stramenopiles</taxon>
        <taxon>Ochrophyta</taxon>
        <taxon>Bacillariophyta</taxon>
        <taxon>Bacillariophyceae</taxon>
        <taxon>Bacillariophycidae</taxon>
        <taxon>Naviculales</taxon>
        <taxon>Naviculaceae</taxon>
        <taxon>Seminavis</taxon>
    </lineage>
</organism>
<protein>
    <submittedName>
        <fullName evidence="3">Uncharacterized protein</fullName>
    </submittedName>
</protein>
<feature type="signal peptide" evidence="2">
    <location>
        <begin position="1"/>
        <end position="32"/>
    </location>
</feature>
<dbReference type="AlphaFoldDB" id="A0A9N8H1U2"/>
<dbReference type="EMBL" id="CAICTM010000008">
    <property type="protein sequence ID" value="CAB9496677.1"/>
    <property type="molecule type" value="Genomic_DNA"/>
</dbReference>
<sequence>MVQASSNMRRPTVTPHFCAVLCLILVATKTAAFSCHHGIFSPRRSAVAKPYDPLVHVSPTASRSRTTVIVSQSQDDTDTISSDTLSSPLNDPALATLDVVALLGFAAIGKASHAPDGSIDLGAVLVTAFPFLTAWLATSPLTGIYSDLDFGNTDNNNKGDVAKGALIQTAKGWALAIPLGCALRGVIKGYVPPLPFVIVTLVATLVILGTVRALYAVATTSD</sequence>
<feature type="transmembrane region" description="Helical" evidence="1">
    <location>
        <begin position="121"/>
        <end position="145"/>
    </location>
</feature>
<gene>
    <name evidence="3" type="ORF">SEMRO_8_G006460.1</name>
</gene>
<evidence type="ECO:0000256" key="1">
    <source>
        <dbReference type="SAM" id="Phobius"/>
    </source>
</evidence>
<dbReference type="PANTHER" id="PTHR35283:SF3">
    <property type="entry name" value="T12C22.21 PROTEIN"/>
    <property type="match status" value="1"/>
</dbReference>
<dbReference type="Pfam" id="PF11255">
    <property type="entry name" value="DUF3054"/>
    <property type="match status" value="1"/>
</dbReference>
<evidence type="ECO:0000256" key="2">
    <source>
        <dbReference type="SAM" id="SignalP"/>
    </source>
</evidence>
<feature type="chain" id="PRO_5040267913" evidence="2">
    <location>
        <begin position="33"/>
        <end position="222"/>
    </location>
</feature>
<proteinExistence type="predicted"/>
<keyword evidence="1" id="KW-0812">Transmembrane</keyword>
<evidence type="ECO:0000313" key="4">
    <source>
        <dbReference type="Proteomes" id="UP001153069"/>
    </source>
</evidence>
<evidence type="ECO:0000313" key="3">
    <source>
        <dbReference type="EMBL" id="CAB9496677.1"/>
    </source>
</evidence>
<name>A0A9N8H1U2_9STRA</name>
<dbReference type="OrthoDB" id="2015146at2759"/>
<dbReference type="PANTHER" id="PTHR35283">
    <property type="entry name" value="T12C22.21 PROTEIN"/>
    <property type="match status" value="1"/>
</dbReference>
<accession>A0A9N8H1U2</accession>
<dbReference type="Proteomes" id="UP001153069">
    <property type="component" value="Unassembled WGS sequence"/>
</dbReference>
<keyword evidence="1" id="KW-1133">Transmembrane helix</keyword>
<feature type="transmembrane region" description="Helical" evidence="1">
    <location>
        <begin position="194"/>
        <end position="218"/>
    </location>
</feature>
<dbReference type="InterPro" id="IPR021414">
    <property type="entry name" value="DUF3054"/>
</dbReference>
<feature type="transmembrane region" description="Helical" evidence="1">
    <location>
        <begin position="165"/>
        <end position="187"/>
    </location>
</feature>
<keyword evidence="2" id="KW-0732">Signal</keyword>
<comment type="caution">
    <text evidence="3">The sequence shown here is derived from an EMBL/GenBank/DDBJ whole genome shotgun (WGS) entry which is preliminary data.</text>
</comment>
<reference evidence="3" key="1">
    <citation type="submission" date="2020-06" db="EMBL/GenBank/DDBJ databases">
        <authorList>
            <consortium name="Plant Systems Biology data submission"/>
        </authorList>
    </citation>
    <scope>NUCLEOTIDE SEQUENCE</scope>
    <source>
        <strain evidence="3">D6</strain>
    </source>
</reference>
<keyword evidence="1" id="KW-0472">Membrane</keyword>